<protein>
    <recommendedName>
        <fullName evidence="2">Toprim domain-containing protein</fullName>
    </recommendedName>
</protein>
<dbReference type="Pfam" id="PF13362">
    <property type="entry name" value="Toprim_3"/>
    <property type="match status" value="1"/>
</dbReference>
<sequence length="738" mass="79881">MNPLPQPAETAYQRILTALNTSNRQVVVHADRAMAQCPAHDDRNPSLAVTAIEGQVLIYCHAGCDTESVVRALDMTLADLFDTPRGVTYVYPDERRVHRDPQKRFRQSGNTRGRSLFRADLIASVELVYVVEGEKDVLAVEAAGGTAVCPAMGAGKSANFDWSPLRGKNVVIVADRDEVGRRHASTVAIHLYAIASSVTIVEPRSGKDFADHYAAGFSLADLDTVLHAQSEPESMSPRPASQEKKSAAVRLVELAKEQYHLGCTDDGEPFGARKSQPHIAIPLRGGRSGLRADLAAQYFSDNGTAAGGQALMDAISILDGLAAREQPERLYLRVASAADAVYVDTGRLDGQVFRIGDGTWSLLPSAPVRFLRTKLTGEMTLPAGEPNLDLLWEFINVAVEDRPILLATLIAALVSSDTPHPVLALFAEQGSAKSTVTRMIVDLIDPSPVPLRQAPRDADSWVTAAAGSWVVALDNLSGISPWLSDSLCRAVTGDGSVKRALYTDGGLSIVSFRRCLILNGIDVGALRPDLAERLAVVELKRIDLRSRRTESEIYEEWAKARPRIMGALLQLAATVHNGRSFANLGFTPRMADFARLLAVVDSEMGTNGLARYMARANQLSEDSLQGDVFIESMRNSCTLPLIGKTGAELLAIVQPTGDGGRRPIGWPKNGRDVTTVLKRNATALRALGWTIEDDGARNHRNVLLWSIRPPQEDKGLNCSSQSSRPVTSARPLKKNMAS</sequence>
<dbReference type="SUPFAM" id="SSF56731">
    <property type="entry name" value="DNA primase core"/>
    <property type="match status" value="1"/>
</dbReference>
<name>A0A0J6VPP8_9MYCO</name>
<dbReference type="AlphaFoldDB" id="A0A0J6VPP8"/>
<dbReference type="RefSeq" id="WP_082168970.1">
    <property type="nucleotide sequence ID" value="NZ_JYNL01000046.1"/>
</dbReference>
<dbReference type="Gene3D" id="3.40.1360.10">
    <property type="match status" value="1"/>
</dbReference>
<accession>A0A0J6VPP8</accession>
<dbReference type="Proteomes" id="UP000036513">
    <property type="component" value="Unassembled WGS sequence"/>
</dbReference>
<dbReference type="CDD" id="cd01029">
    <property type="entry name" value="TOPRIM_primases"/>
    <property type="match status" value="1"/>
</dbReference>
<dbReference type="EMBL" id="JYNL01000046">
    <property type="protein sequence ID" value="KMO72154.1"/>
    <property type="molecule type" value="Genomic_DNA"/>
</dbReference>
<comment type="caution">
    <text evidence="3">The sequence shown here is derived from an EMBL/GenBank/DDBJ whole genome shotgun (WGS) entry which is preliminary data.</text>
</comment>
<evidence type="ECO:0000313" key="3">
    <source>
        <dbReference type="EMBL" id="KMO72154.1"/>
    </source>
</evidence>
<feature type="compositionally biased region" description="Polar residues" evidence="1">
    <location>
        <begin position="717"/>
        <end position="726"/>
    </location>
</feature>
<feature type="domain" description="Toprim" evidence="2">
    <location>
        <begin position="128"/>
        <end position="212"/>
    </location>
</feature>
<organism evidence="3 4">
    <name type="scientific">Mycolicibacterium chlorophenolicum</name>
    <dbReference type="NCBI Taxonomy" id="37916"/>
    <lineage>
        <taxon>Bacteria</taxon>
        <taxon>Bacillati</taxon>
        <taxon>Actinomycetota</taxon>
        <taxon>Actinomycetes</taxon>
        <taxon>Mycobacteriales</taxon>
        <taxon>Mycobacteriaceae</taxon>
        <taxon>Mycolicibacterium</taxon>
    </lineage>
</organism>
<feature type="region of interest" description="Disordered" evidence="1">
    <location>
        <begin position="714"/>
        <end position="738"/>
    </location>
</feature>
<dbReference type="PATRIC" id="fig|37916.4.peg.4019"/>
<dbReference type="STRING" id="37916.MCHLDSM_04049"/>
<evidence type="ECO:0000259" key="2">
    <source>
        <dbReference type="Pfam" id="PF13362"/>
    </source>
</evidence>
<gene>
    <name evidence="3" type="ORF">MCHLDSM_04049</name>
</gene>
<reference evidence="3 4" key="1">
    <citation type="journal article" date="2015" name="Genome Biol. Evol.">
        <title>Characterization of Three Mycobacterium spp. with Potential Use in Bioremediation by Genome Sequencing and Comparative Genomics.</title>
        <authorList>
            <person name="Das S."/>
            <person name="Pettersson B.M."/>
            <person name="Behra P.R."/>
            <person name="Ramesh M."/>
            <person name="Dasgupta S."/>
            <person name="Bhattacharya A."/>
            <person name="Kirsebom L.A."/>
        </authorList>
    </citation>
    <scope>NUCLEOTIDE SEQUENCE [LARGE SCALE GENOMIC DNA]</scope>
    <source>
        <strain evidence="3 4">DSM 43826</strain>
    </source>
</reference>
<evidence type="ECO:0000256" key="1">
    <source>
        <dbReference type="SAM" id="MobiDB-lite"/>
    </source>
</evidence>
<dbReference type="InterPro" id="IPR034154">
    <property type="entry name" value="TOPRIM_DnaG/twinkle"/>
</dbReference>
<proteinExistence type="predicted"/>
<keyword evidence="4" id="KW-1185">Reference proteome</keyword>
<dbReference type="InterPro" id="IPR006171">
    <property type="entry name" value="TOPRIM_dom"/>
</dbReference>
<evidence type="ECO:0000313" key="4">
    <source>
        <dbReference type="Proteomes" id="UP000036513"/>
    </source>
</evidence>